<protein>
    <submittedName>
        <fullName evidence="1">DUF1269 domain-containing protein</fullName>
    </submittedName>
</protein>
<dbReference type="InterPro" id="IPR046288">
    <property type="entry name" value="DUF6325"/>
</dbReference>
<dbReference type="EMBL" id="JAAXPE010000006">
    <property type="protein sequence ID" value="NKY85656.1"/>
    <property type="molecule type" value="Genomic_DNA"/>
</dbReference>
<organism evidence="1 2">
    <name type="scientific">Nocardia veterana</name>
    <dbReference type="NCBI Taxonomy" id="132249"/>
    <lineage>
        <taxon>Bacteria</taxon>
        <taxon>Bacillati</taxon>
        <taxon>Actinomycetota</taxon>
        <taxon>Actinomycetes</taxon>
        <taxon>Mycobacteriales</taxon>
        <taxon>Nocardiaceae</taxon>
        <taxon>Nocardia</taxon>
    </lineage>
</organism>
<keyword evidence="2" id="KW-1185">Reference proteome</keyword>
<name>A0A7X6RH27_9NOCA</name>
<dbReference type="Pfam" id="PF19850">
    <property type="entry name" value="DUF6325"/>
    <property type="match status" value="1"/>
</dbReference>
<gene>
    <name evidence="1" type="ORF">HGA07_08465</name>
</gene>
<dbReference type="Proteomes" id="UP000523447">
    <property type="component" value="Unassembled WGS sequence"/>
</dbReference>
<accession>A0A7X6RH27</accession>
<sequence>MTTAAGDDEWGPIDYLIVEFPTGCPPHAAALPLLRDLVGRGIIRVLNLTFLRKARDGTLTGTDIEDLGLACEASAALFGEDVAGVLDGDLLEAGAALSPGHSAAVLVYENLWAAPLSCALRQQGAELVAAGRIPVDAILRALDTFDDKN</sequence>
<evidence type="ECO:0000313" key="2">
    <source>
        <dbReference type="Proteomes" id="UP000523447"/>
    </source>
</evidence>
<reference evidence="1 2" key="1">
    <citation type="submission" date="2020-04" db="EMBL/GenBank/DDBJ databases">
        <title>MicrobeNet Type strains.</title>
        <authorList>
            <person name="Nicholson A.C."/>
        </authorList>
    </citation>
    <scope>NUCLEOTIDE SEQUENCE [LARGE SCALE GENOMIC DNA]</scope>
    <source>
        <strain evidence="1 2">DSM 44445</strain>
    </source>
</reference>
<proteinExistence type="predicted"/>
<dbReference type="RefSeq" id="WP_040722772.1">
    <property type="nucleotide sequence ID" value="NZ_CAWPHS010000056.1"/>
</dbReference>
<evidence type="ECO:0000313" key="1">
    <source>
        <dbReference type="EMBL" id="NKY85656.1"/>
    </source>
</evidence>
<dbReference type="AlphaFoldDB" id="A0A7X6RH27"/>
<comment type="caution">
    <text evidence="1">The sequence shown here is derived from an EMBL/GenBank/DDBJ whole genome shotgun (WGS) entry which is preliminary data.</text>
</comment>